<dbReference type="Proteomes" id="UP001595952">
    <property type="component" value="Unassembled WGS sequence"/>
</dbReference>
<name>A0ABV9IAX9_9DEIO</name>
<evidence type="ECO:0000313" key="2">
    <source>
        <dbReference type="Proteomes" id="UP001595952"/>
    </source>
</evidence>
<protein>
    <submittedName>
        <fullName evidence="1">Uncharacterized protein</fullName>
    </submittedName>
</protein>
<reference evidence="2" key="1">
    <citation type="journal article" date="2019" name="Int. J. Syst. Evol. Microbiol.">
        <title>The Global Catalogue of Microorganisms (GCM) 10K type strain sequencing project: providing services to taxonomists for standard genome sequencing and annotation.</title>
        <authorList>
            <consortium name="The Broad Institute Genomics Platform"/>
            <consortium name="The Broad Institute Genome Sequencing Center for Infectious Disease"/>
            <person name="Wu L."/>
            <person name="Ma J."/>
        </authorList>
    </citation>
    <scope>NUCLEOTIDE SEQUENCE [LARGE SCALE GENOMIC DNA]</scope>
    <source>
        <strain evidence="2">CCUG 55995</strain>
    </source>
</reference>
<keyword evidence="2" id="KW-1185">Reference proteome</keyword>
<dbReference type="EMBL" id="JBHSEI010000010">
    <property type="protein sequence ID" value="MFC4639494.1"/>
    <property type="molecule type" value="Genomic_DNA"/>
</dbReference>
<dbReference type="RefSeq" id="WP_380062481.1">
    <property type="nucleotide sequence ID" value="NZ_JBHSEI010000010.1"/>
</dbReference>
<proteinExistence type="predicted"/>
<sequence length="55" mass="6031">MQEPRPQPNARPSYQPPVVRDLGPWKVVTLEYSVPFNGPTGLGSLLQPGGKPNDF</sequence>
<organism evidence="1 2">
    <name type="scientific">Deinococcus hohokamensis</name>
    <dbReference type="NCBI Taxonomy" id="309883"/>
    <lineage>
        <taxon>Bacteria</taxon>
        <taxon>Thermotogati</taxon>
        <taxon>Deinococcota</taxon>
        <taxon>Deinococci</taxon>
        <taxon>Deinococcales</taxon>
        <taxon>Deinococcaceae</taxon>
        <taxon>Deinococcus</taxon>
    </lineage>
</organism>
<comment type="caution">
    <text evidence="1">The sequence shown here is derived from an EMBL/GenBank/DDBJ whole genome shotgun (WGS) entry which is preliminary data.</text>
</comment>
<gene>
    <name evidence="1" type="ORF">ACFO0D_14240</name>
</gene>
<accession>A0ABV9IAX9</accession>
<evidence type="ECO:0000313" key="1">
    <source>
        <dbReference type="EMBL" id="MFC4639494.1"/>
    </source>
</evidence>